<dbReference type="InterPro" id="IPR019819">
    <property type="entry name" value="Carboxylesterase_B_CS"/>
</dbReference>
<feature type="domain" description="Carboxylesterase type B" evidence="4">
    <location>
        <begin position="8"/>
        <end position="223"/>
    </location>
</feature>
<feature type="domain" description="Carboxylesterase type B" evidence="4">
    <location>
        <begin position="346"/>
        <end position="493"/>
    </location>
</feature>
<accession>A0A9X2SCP3</accession>
<organism evidence="5 6">
    <name type="scientific">Paenibacillus soyae</name>
    <dbReference type="NCBI Taxonomy" id="2969249"/>
    <lineage>
        <taxon>Bacteria</taxon>
        <taxon>Bacillati</taxon>
        <taxon>Bacillota</taxon>
        <taxon>Bacilli</taxon>
        <taxon>Bacillales</taxon>
        <taxon>Paenibacillaceae</taxon>
        <taxon>Paenibacillus</taxon>
    </lineage>
</organism>
<dbReference type="SUPFAM" id="SSF53474">
    <property type="entry name" value="alpha/beta-Hydrolases"/>
    <property type="match status" value="1"/>
</dbReference>
<reference evidence="5" key="1">
    <citation type="submission" date="2022-08" db="EMBL/GenBank/DDBJ databases">
        <title>The genomic sequence of strain Paenibacillus sp. SCIV0701.</title>
        <authorList>
            <person name="Zhao H."/>
        </authorList>
    </citation>
    <scope>NUCLEOTIDE SEQUENCE</scope>
    <source>
        <strain evidence="5">SCIV0701</strain>
    </source>
</reference>
<evidence type="ECO:0000313" key="6">
    <source>
        <dbReference type="Proteomes" id="UP001141950"/>
    </source>
</evidence>
<evidence type="ECO:0000256" key="3">
    <source>
        <dbReference type="RuleBase" id="RU361235"/>
    </source>
</evidence>
<dbReference type="InterPro" id="IPR002018">
    <property type="entry name" value="CarbesteraseB"/>
</dbReference>
<evidence type="ECO:0000313" key="5">
    <source>
        <dbReference type="EMBL" id="MCR2806317.1"/>
    </source>
</evidence>
<keyword evidence="2 3" id="KW-0378">Hydrolase</keyword>
<keyword evidence="6" id="KW-1185">Reference proteome</keyword>
<evidence type="ECO:0000259" key="4">
    <source>
        <dbReference type="Pfam" id="PF00135"/>
    </source>
</evidence>
<gene>
    <name evidence="5" type="ORF">NQZ67_20765</name>
</gene>
<protein>
    <recommendedName>
        <fullName evidence="3">Carboxylic ester hydrolase</fullName>
        <ecNumber evidence="3">3.1.1.-</ecNumber>
    </recommendedName>
</protein>
<dbReference type="EMBL" id="JANIPJ010000016">
    <property type="protein sequence ID" value="MCR2806317.1"/>
    <property type="molecule type" value="Genomic_DNA"/>
</dbReference>
<dbReference type="PROSITE" id="PS00122">
    <property type="entry name" value="CARBOXYLESTERASE_B_1"/>
    <property type="match status" value="1"/>
</dbReference>
<dbReference type="AlphaFoldDB" id="A0A9X2SCP3"/>
<proteinExistence type="inferred from homology"/>
<dbReference type="PROSITE" id="PS00941">
    <property type="entry name" value="CARBOXYLESTERASE_B_2"/>
    <property type="match status" value="1"/>
</dbReference>
<evidence type="ECO:0000256" key="2">
    <source>
        <dbReference type="ARBA" id="ARBA00022801"/>
    </source>
</evidence>
<dbReference type="Proteomes" id="UP001141950">
    <property type="component" value="Unassembled WGS sequence"/>
</dbReference>
<dbReference type="InterPro" id="IPR029058">
    <property type="entry name" value="AB_hydrolase_fold"/>
</dbReference>
<dbReference type="PANTHER" id="PTHR11559">
    <property type="entry name" value="CARBOXYLESTERASE"/>
    <property type="match status" value="1"/>
</dbReference>
<dbReference type="EC" id="3.1.1.-" evidence="3"/>
<evidence type="ECO:0000256" key="1">
    <source>
        <dbReference type="ARBA" id="ARBA00005964"/>
    </source>
</evidence>
<dbReference type="Pfam" id="PF00135">
    <property type="entry name" value="COesterase"/>
    <property type="match status" value="2"/>
</dbReference>
<comment type="caution">
    <text evidence="5">The sequence shown here is derived from an EMBL/GenBank/DDBJ whole genome shotgun (WGS) entry which is preliminary data.</text>
</comment>
<dbReference type="RefSeq" id="WP_257449637.1">
    <property type="nucleotide sequence ID" value="NZ_JANIPJ010000016.1"/>
</dbReference>
<comment type="similarity">
    <text evidence="1 3">Belongs to the type-B carboxylesterase/lipase family.</text>
</comment>
<dbReference type="GO" id="GO:0016787">
    <property type="term" value="F:hydrolase activity"/>
    <property type="evidence" value="ECO:0007669"/>
    <property type="project" value="UniProtKB-KW"/>
</dbReference>
<dbReference type="InterPro" id="IPR019826">
    <property type="entry name" value="Carboxylesterase_B_AS"/>
</dbReference>
<dbReference type="Gene3D" id="3.40.50.1820">
    <property type="entry name" value="alpha/beta hydrolase"/>
    <property type="match status" value="1"/>
</dbReference>
<sequence>MHENDTRNEIVTLPCGQLEGLRLTEARSIAWLGVPYAMPPVGGLRWKAPREVEPWGDRLSARDFRSSSVQMSPQGPVGSEDCLYLNIWRPDHAEDGLPVLVFLHGGGNVAGSGRDFQGWQLAPETNSIVVTVNYRLGAMGFFLHPALRTGDPLDDSGNYGLLDVIQALKWVHRNITYFGGDPANVTLAGQSAGARNALAASLSPLCKGLIHKLYVMSGGLTTADSKLGESKANEILSALLLEDGLASNPIEAEEWISNQTVEEISGFLHQQNAARFAEAIGDTGLRMNAFPHLFEDGTVIPIGGFANLGLPGHPCLPIVLGSTATEFSGFALGDSYFSNHMQSGLLESQAEEKNLYEAAVQYGSELYAAFNVEEVADKWKKASPDSPIFAYRFRWGLRDGVIDPSIRFQIGANHGADIPFYTGDFSGVMQNFPAGVVTERNEPGRKQLSDWMRCYLRGFLHMGDPNGEGPPPWNRWTADPLSPDILALDADEEQAVVQMDKKLLAHDILSGLMKDSRLTAEQRAWLRTYLFAGRFFWKE</sequence>
<name>A0A9X2SCP3_9BACL</name>
<dbReference type="InterPro" id="IPR050309">
    <property type="entry name" value="Type-B_Carboxylest/Lipase"/>
</dbReference>